<feature type="chain" id="PRO_5007868410" evidence="2">
    <location>
        <begin position="18"/>
        <end position="554"/>
    </location>
</feature>
<accession>A0A165W521</accession>
<dbReference type="PROSITE" id="PS00778">
    <property type="entry name" value="HIS_ACID_PHOSPHAT_2"/>
    <property type="match status" value="1"/>
</dbReference>
<proteinExistence type="predicted"/>
<gene>
    <name evidence="3" type="ORF">NEOLEDRAFT_1053260</name>
</gene>
<dbReference type="InParanoid" id="A0A165W521"/>
<name>A0A165W521_9AGAM</name>
<evidence type="ECO:0000256" key="1">
    <source>
        <dbReference type="ARBA" id="ARBA00022801"/>
    </source>
</evidence>
<dbReference type="GO" id="GO:0003993">
    <property type="term" value="F:acid phosphatase activity"/>
    <property type="evidence" value="ECO:0007669"/>
    <property type="project" value="TreeGrafter"/>
</dbReference>
<sequence length="554" mass="59717">MFSGLLLLLGAAPSVLGSAVPQASHLASSYAGSHTSAVWPPPGATNTGLSAYFPDGSQVGYPGPTPTGDEAEAIQTAPATSEMESFYPLTDSKAYGHEAPGFEPIRYWGNLSPWYSVPSSAHGLPEASPQIPEGCSINQVHLLHRHGARYPTSGAGPATFAAKLHNATIGAGFTASGPLEFLNTWTYKLGAEILTPFGREQLFNLGVGFRVKYGDLLKNFTELPVWRTTSEDRMLQSALNFAAGFFGIQSYQTDYNEVIIVEASGYNNTLAPWNACPNNNADTIGYYGDSLQNEWITKYLTPTLKRVAPLIHGVNLTVTDLYYMQQTCAYETVALGFSDFCGVFTEEEWEGFNYALDISFWYSSGPGNPTSAAIGLGWVGEMMARLTQTPITGAFAEVNTTLANNVTFPLNQPIYVDATHDTIISAIVATMNFTSLARSGPLPVSHIPANRSWITTQVSPFASNLVGQVLSCPASDVSTHIRWILNDAVVPLTGLKGCPEDKNGLCPLSTFITGMNERIAEIDYNFDCYANYTVPTPDTIIDGRYPPALRNGTA</sequence>
<organism evidence="3 4">
    <name type="scientific">Neolentinus lepideus HHB14362 ss-1</name>
    <dbReference type="NCBI Taxonomy" id="1314782"/>
    <lineage>
        <taxon>Eukaryota</taxon>
        <taxon>Fungi</taxon>
        <taxon>Dikarya</taxon>
        <taxon>Basidiomycota</taxon>
        <taxon>Agaricomycotina</taxon>
        <taxon>Agaricomycetes</taxon>
        <taxon>Gloeophyllales</taxon>
        <taxon>Gloeophyllaceae</taxon>
        <taxon>Neolentinus</taxon>
    </lineage>
</organism>
<feature type="signal peptide" evidence="2">
    <location>
        <begin position="1"/>
        <end position="17"/>
    </location>
</feature>
<dbReference type="EMBL" id="KV425551">
    <property type="protein sequence ID" value="KZT30677.1"/>
    <property type="molecule type" value="Genomic_DNA"/>
</dbReference>
<protein>
    <submittedName>
        <fullName evidence="3">Phosphoglycerate mutase-like protein</fullName>
    </submittedName>
</protein>
<dbReference type="Gene3D" id="3.40.50.1240">
    <property type="entry name" value="Phosphoglycerate mutase-like"/>
    <property type="match status" value="1"/>
</dbReference>
<dbReference type="STRING" id="1314782.A0A165W521"/>
<dbReference type="SUPFAM" id="SSF53254">
    <property type="entry name" value="Phosphoglycerate mutase-like"/>
    <property type="match status" value="1"/>
</dbReference>
<dbReference type="InterPro" id="IPR029033">
    <property type="entry name" value="His_PPase_superfam"/>
</dbReference>
<keyword evidence="2" id="KW-0732">Signal</keyword>
<keyword evidence="4" id="KW-1185">Reference proteome</keyword>
<dbReference type="CDD" id="cd07061">
    <property type="entry name" value="HP_HAP_like"/>
    <property type="match status" value="1"/>
</dbReference>
<dbReference type="Pfam" id="PF00328">
    <property type="entry name" value="His_Phos_2"/>
    <property type="match status" value="1"/>
</dbReference>
<dbReference type="PANTHER" id="PTHR20963">
    <property type="entry name" value="MULTIPLE INOSITOL POLYPHOSPHATE PHOSPHATASE-RELATED"/>
    <property type="match status" value="1"/>
</dbReference>
<dbReference type="OrthoDB" id="6509975at2759"/>
<evidence type="ECO:0000313" key="4">
    <source>
        <dbReference type="Proteomes" id="UP000076761"/>
    </source>
</evidence>
<dbReference type="InterPro" id="IPR000560">
    <property type="entry name" value="His_Pase_clade-2"/>
</dbReference>
<reference evidence="3 4" key="1">
    <citation type="journal article" date="2016" name="Mol. Biol. Evol.">
        <title>Comparative Genomics of Early-Diverging Mushroom-Forming Fungi Provides Insights into the Origins of Lignocellulose Decay Capabilities.</title>
        <authorList>
            <person name="Nagy L.G."/>
            <person name="Riley R."/>
            <person name="Tritt A."/>
            <person name="Adam C."/>
            <person name="Daum C."/>
            <person name="Floudas D."/>
            <person name="Sun H."/>
            <person name="Yadav J.S."/>
            <person name="Pangilinan J."/>
            <person name="Larsson K.H."/>
            <person name="Matsuura K."/>
            <person name="Barry K."/>
            <person name="Labutti K."/>
            <person name="Kuo R."/>
            <person name="Ohm R.A."/>
            <person name="Bhattacharya S.S."/>
            <person name="Shirouzu T."/>
            <person name="Yoshinaga Y."/>
            <person name="Martin F.M."/>
            <person name="Grigoriev I.V."/>
            <person name="Hibbett D.S."/>
        </authorList>
    </citation>
    <scope>NUCLEOTIDE SEQUENCE [LARGE SCALE GENOMIC DNA]</scope>
    <source>
        <strain evidence="3 4">HHB14362 ss-1</strain>
    </source>
</reference>
<dbReference type="PROSITE" id="PS00616">
    <property type="entry name" value="HIS_ACID_PHOSPHAT_1"/>
    <property type="match status" value="1"/>
</dbReference>
<dbReference type="InterPro" id="IPR033379">
    <property type="entry name" value="Acid_Pase_AS"/>
</dbReference>
<dbReference type="Proteomes" id="UP000076761">
    <property type="component" value="Unassembled WGS sequence"/>
</dbReference>
<dbReference type="AlphaFoldDB" id="A0A165W521"/>
<dbReference type="FunCoup" id="A0A165W521">
    <property type="interactions" value="209"/>
</dbReference>
<dbReference type="PANTHER" id="PTHR20963:SF42">
    <property type="entry name" value="PHOSPHOGLYCERATE MUTASE-LIKE PROTEIN"/>
    <property type="match status" value="1"/>
</dbReference>
<evidence type="ECO:0000256" key="2">
    <source>
        <dbReference type="SAM" id="SignalP"/>
    </source>
</evidence>
<keyword evidence="1" id="KW-0378">Hydrolase</keyword>
<evidence type="ECO:0000313" key="3">
    <source>
        <dbReference type="EMBL" id="KZT30677.1"/>
    </source>
</evidence>